<protein>
    <recommendedName>
        <fullName evidence="4">Terminase</fullName>
    </recommendedName>
</protein>
<dbReference type="Proteomes" id="UP000229081">
    <property type="component" value="Chromosome"/>
</dbReference>
<evidence type="ECO:0000256" key="1">
    <source>
        <dbReference type="SAM" id="MobiDB-lite"/>
    </source>
</evidence>
<reference evidence="2 3" key="1">
    <citation type="submission" date="2017-11" db="EMBL/GenBank/DDBJ databases">
        <title>Complete genome sequence of Sphingomonas sp. Strain Cra20, a psychrotolerant potential plant growth promoting rhizobacteria.</title>
        <authorList>
            <person name="Luo Y."/>
        </authorList>
    </citation>
    <scope>NUCLEOTIDE SEQUENCE [LARGE SCALE GENOMIC DNA]</scope>
    <source>
        <strain evidence="2 3">Cra20</strain>
    </source>
</reference>
<dbReference type="RefSeq" id="WP_100282677.1">
    <property type="nucleotide sequence ID" value="NZ_CP024923.1"/>
</dbReference>
<organism evidence="2 3">
    <name type="scientific">Sphingomonas psychrotolerans</name>
    <dbReference type="NCBI Taxonomy" id="1327635"/>
    <lineage>
        <taxon>Bacteria</taxon>
        <taxon>Pseudomonadati</taxon>
        <taxon>Pseudomonadota</taxon>
        <taxon>Alphaproteobacteria</taxon>
        <taxon>Sphingomonadales</taxon>
        <taxon>Sphingomonadaceae</taxon>
        <taxon>Sphingomonas</taxon>
    </lineage>
</organism>
<gene>
    <name evidence="2" type="ORF">CVN68_13570</name>
</gene>
<dbReference type="AlphaFoldDB" id="A0A2K8MNC6"/>
<feature type="compositionally biased region" description="Low complexity" evidence="1">
    <location>
        <begin position="8"/>
        <end position="17"/>
    </location>
</feature>
<evidence type="ECO:0008006" key="4">
    <source>
        <dbReference type="Google" id="ProtNLM"/>
    </source>
</evidence>
<dbReference type="KEGG" id="sphc:CVN68_13570"/>
<proteinExistence type="predicted"/>
<sequence length="313" mass="33566">MSKRSDPAAFARAAGAADPVTLAELAPAPDRAPPPESANALAVPPAPGDAGTPPEVYDPADYRWVPVRRIPRADGWTEEKQRRFIETLADTGLVNVAAKAVGMSRASAYQLRRSPHGAAFARAWDAARHHAGGLIEDIAFERAIEGTEQEVLSAQGEVIATRLVHDNRLLKYLLSHLKPQRYGGARSPGATPHESAEPQAAGTPVLEESLRAMEPALPAPPEQLLDPETLAHELHLADLADGVLPHFLGEQPTPRSDDRRAAEEAAARDARGAAALKKDEAGGELTDAEFADLCYHLDPTSNAYPRSRRRQGT</sequence>
<feature type="region of interest" description="Disordered" evidence="1">
    <location>
        <begin position="1"/>
        <end position="54"/>
    </location>
</feature>
<keyword evidence="3" id="KW-1185">Reference proteome</keyword>
<evidence type="ECO:0000313" key="2">
    <source>
        <dbReference type="EMBL" id="ATY32871.1"/>
    </source>
</evidence>
<name>A0A2K8MNC6_9SPHN</name>
<dbReference type="EMBL" id="CP024923">
    <property type="protein sequence ID" value="ATY32871.1"/>
    <property type="molecule type" value="Genomic_DNA"/>
</dbReference>
<feature type="compositionally biased region" description="Basic and acidic residues" evidence="1">
    <location>
        <begin position="255"/>
        <end position="281"/>
    </location>
</feature>
<feature type="region of interest" description="Disordered" evidence="1">
    <location>
        <begin position="248"/>
        <end position="283"/>
    </location>
</feature>
<dbReference type="OrthoDB" id="7282816at2"/>
<accession>A0A2K8MNC6</accession>
<evidence type="ECO:0000313" key="3">
    <source>
        <dbReference type="Proteomes" id="UP000229081"/>
    </source>
</evidence>
<feature type="region of interest" description="Disordered" evidence="1">
    <location>
        <begin position="181"/>
        <end position="201"/>
    </location>
</feature>